<comment type="similarity">
    <text evidence="2">Belongs to the bacterial solute-binding protein 2 family.</text>
</comment>
<protein>
    <recommendedName>
        <fullName evidence="4">Periplasmic binding protein domain-containing protein</fullName>
    </recommendedName>
</protein>
<dbReference type="EMBL" id="SAYG01000013">
    <property type="protein sequence ID" value="TXJ43569.1"/>
    <property type="molecule type" value="Genomic_DNA"/>
</dbReference>
<dbReference type="GO" id="GO:0030246">
    <property type="term" value="F:carbohydrate binding"/>
    <property type="evidence" value="ECO:0007669"/>
    <property type="project" value="UniProtKB-ARBA"/>
</dbReference>
<dbReference type="InterPro" id="IPR028082">
    <property type="entry name" value="Peripla_BP_I"/>
</dbReference>
<proteinExistence type="inferred from homology"/>
<evidence type="ECO:0000259" key="4">
    <source>
        <dbReference type="Pfam" id="PF13407"/>
    </source>
</evidence>
<evidence type="ECO:0000313" key="10">
    <source>
        <dbReference type="Proteomes" id="UP000325116"/>
    </source>
</evidence>
<reference evidence="6" key="2">
    <citation type="submission" date="2019-01" db="EMBL/GenBank/DDBJ databases">
        <authorList>
            <person name="Thorell K."/>
        </authorList>
    </citation>
    <scope>NUCLEOTIDE SEQUENCE</scope>
    <source>
        <strain evidence="7">PC3714II</strain>
        <strain evidence="6">PC3997IV</strain>
        <strain evidence="5">W1</strain>
    </source>
</reference>
<comment type="caution">
    <text evidence="6">The sequence shown here is derived from an EMBL/GenBank/DDBJ whole genome shotgun (WGS) entry which is preliminary data.</text>
</comment>
<comment type="subcellular location">
    <subcellularLocation>
        <location evidence="1">Cell envelope</location>
    </subcellularLocation>
</comment>
<gene>
    <name evidence="7" type="ORF">EPJ70_10695</name>
    <name evidence="5" type="ORF">EPJ80_07145</name>
    <name evidence="6" type="ORF">EPJ81_05030</name>
</gene>
<dbReference type="SUPFAM" id="SSF53822">
    <property type="entry name" value="Periplasmic binding protein-like I"/>
    <property type="match status" value="1"/>
</dbReference>
<evidence type="ECO:0000313" key="8">
    <source>
        <dbReference type="Proteomes" id="UP000324574"/>
    </source>
</evidence>
<sequence length="311" mass="34554">MRNLLLILLFLGTINCSNKQESINENKIKIALIYGINTTFIETLINDINDYKESNYPNITFIELNASEDTVKQQSQIETLITQGIDGIMLQIANTGIASSIDAYVKANNIPTLYYNIRPTTLQEGTYSYVGMNEKSVGYIQAQEVLKVRSNGNAVILLGDQNNESTLLRTSSVMQSLSNTQIKILATAYGNWYDNIAESIMEKWINLNNNIDIVFSNNDDMAVGSIRAIERAGKKLGTNNGEIMVLGVDATPNGIQSIKDGKMYATVKQDGKLEAKIIVDSIVDMINNNKNRTVLIEPEVITIENINEIEK</sequence>
<dbReference type="GO" id="GO:0030313">
    <property type="term" value="C:cell envelope"/>
    <property type="evidence" value="ECO:0007669"/>
    <property type="project" value="UniProtKB-SubCell"/>
</dbReference>
<dbReference type="Proteomes" id="UP000324574">
    <property type="component" value="Unassembled WGS sequence"/>
</dbReference>
<dbReference type="PANTHER" id="PTHR46847">
    <property type="entry name" value="D-ALLOSE-BINDING PERIPLASMIC PROTEIN-RELATED"/>
    <property type="match status" value="1"/>
</dbReference>
<name>A0A5C8EL20_9SPIR</name>
<dbReference type="Proteomes" id="UP000325002">
    <property type="component" value="Unassembled WGS sequence"/>
</dbReference>
<organism evidence="6 9">
    <name type="scientific">Brachyspira aalborgi</name>
    <dbReference type="NCBI Taxonomy" id="29522"/>
    <lineage>
        <taxon>Bacteria</taxon>
        <taxon>Pseudomonadati</taxon>
        <taxon>Spirochaetota</taxon>
        <taxon>Spirochaetia</taxon>
        <taxon>Brachyspirales</taxon>
        <taxon>Brachyspiraceae</taxon>
        <taxon>Brachyspira</taxon>
    </lineage>
</organism>
<evidence type="ECO:0000256" key="1">
    <source>
        <dbReference type="ARBA" id="ARBA00004196"/>
    </source>
</evidence>
<dbReference type="CDD" id="cd01536">
    <property type="entry name" value="PBP1_ABC_sugar_binding-like"/>
    <property type="match status" value="1"/>
</dbReference>
<dbReference type="EMBL" id="SAYD01000018">
    <property type="protein sequence ID" value="TXJ38505.1"/>
    <property type="molecule type" value="Genomic_DNA"/>
</dbReference>
<dbReference type="PANTHER" id="PTHR46847:SF1">
    <property type="entry name" value="D-ALLOSE-BINDING PERIPLASMIC PROTEIN-RELATED"/>
    <property type="match status" value="1"/>
</dbReference>
<dbReference type="Pfam" id="PF13407">
    <property type="entry name" value="Peripla_BP_4"/>
    <property type="match status" value="1"/>
</dbReference>
<dbReference type="RefSeq" id="WP_147527363.1">
    <property type="nucleotide sequence ID" value="NZ_SAXT01000005.1"/>
</dbReference>
<evidence type="ECO:0000256" key="2">
    <source>
        <dbReference type="ARBA" id="ARBA00007639"/>
    </source>
</evidence>
<evidence type="ECO:0000256" key="3">
    <source>
        <dbReference type="ARBA" id="ARBA00022729"/>
    </source>
</evidence>
<keyword evidence="3" id="KW-0732">Signal</keyword>
<dbReference type="Proteomes" id="UP000325116">
    <property type="component" value="Unassembled WGS sequence"/>
</dbReference>
<accession>A0A5C8EL20</accession>
<dbReference type="EMBL" id="SAXT01000005">
    <property type="protein sequence ID" value="TXJ11494.1"/>
    <property type="molecule type" value="Genomic_DNA"/>
</dbReference>
<evidence type="ECO:0000313" key="9">
    <source>
        <dbReference type="Proteomes" id="UP000325002"/>
    </source>
</evidence>
<dbReference type="Gene3D" id="3.40.50.2300">
    <property type="match status" value="2"/>
</dbReference>
<dbReference type="InterPro" id="IPR025997">
    <property type="entry name" value="SBP_2_dom"/>
</dbReference>
<reference evidence="8 9" key="1">
    <citation type="journal article" date="1992" name="Lakartidningen">
        <title>[Penicillin V and not amoxicillin is the first choice preparation in acute otitis].</title>
        <authorList>
            <person name="Kamme C."/>
            <person name="Lundgren K."/>
            <person name="Prellner K."/>
        </authorList>
    </citation>
    <scope>NUCLEOTIDE SEQUENCE [LARGE SCALE GENOMIC DNA]</scope>
    <source>
        <strain evidence="7 8">PC3714II</strain>
        <strain evidence="6 9">PC3997IV</strain>
        <strain evidence="5 10">W1</strain>
    </source>
</reference>
<evidence type="ECO:0000313" key="7">
    <source>
        <dbReference type="EMBL" id="TXJ43569.1"/>
    </source>
</evidence>
<evidence type="ECO:0000313" key="5">
    <source>
        <dbReference type="EMBL" id="TXJ11494.1"/>
    </source>
</evidence>
<evidence type="ECO:0000313" key="6">
    <source>
        <dbReference type="EMBL" id="TXJ38505.1"/>
    </source>
</evidence>
<feature type="domain" description="Periplasmic binding protein" evidence="4">
    <location>
        <begin position="34"/>
        <end position="289"/>
    </location>
</feature>
<dbReference type="AlphaFoldDB" id="A0A5C8EL20"/>